<organism evidence="1">
    <name type="scientific">marine metagenome</name>
    <dbReference type="NCBI Taxonomy" id="408172"/>
    <lineage>
        <taxon>unclassified sequences</taxon>
        <taxon>metagenomes</taxon>
        <taxon>ecological metagenomes</taxon>
    </lineage>
</organism>
<sequence length="60" mass="6782">VPESETFKAQNTIISGFSEHTRAIFLGNQRFPLNKSPEGFKSTWSLVLWRSVTGPQKDKS</sequence>
<feature type="non-terminal residue" evidence="1">
    <location>
        <position position="60"/>
    </location>
</feature>
<name>A0A382GSC8_9ZZZZ</name>
<gene>
    <name evidence="1" type="ORF">METZ01_LOCUS230733</name>
</gene>
<accession>A0A382GSC8</accession>
<feature type="non-terminal residue" evidence="1">
    <location>
        <position position="1"/>
    </location>
</feature>
<reference evidence="1" key="1">
    <citation type="submission" date="2018-05" db="EMBL/GenBank/DDBJ databases">
        <authorList>
            <person name="Lanie J.A."/>
            <person name="Ng W.-L."/>
            <person name="Kazmierczak K.M."/>
            <person name="Andrzejewski T.M."/>
            <person name="Davidsen T.M."/>
            <person name="Wayne K.J."/>
            <person name="Tettelin H."/>
            <person name="Glass J.I."/>
            <person name="Rusch D."/>
            <person name="Podicherti R."/>
            <person name="Tsui H.-C.T."/>
            <person name="Winkler M.E."/>
        </authorList>
    </citation>
    <scope>NUCLEOTIDE SEQUENCE</scope>
</reference>
<dbReference type="AlphaFoldDB" id="A0A382GSC8"/>
<protein>
    <submittedName>
        <fullName evidence="1">Uncharacterized protein</fullName>
    </submittedName>
</protein>
<evidence type="ECO:0000313" key="1">
    <source>
        <dbReference type="EMBL" id="SVB77879.1"/>
    </source>
</evidence>
<proteinExistence type="predicted"/>
<dbReference type="EMBL" id="UINC01057091">
    <property type="protein sequence ID" value="SVB77879.1"/>
    <property type="molecule type" value="Genomic_DNA"/>
</dbReference>